<gene>
    <name evidence="1" type="ORF">ILYODFUR_014264</name>
</gene>
<name>A0ABV0UUP4_9TELE</name>
<organism evidence="1 2">
    <name type="scientific">Ilyodon furcidens</name>
    <name type="common">goldbreast splitfin</name>
    <dbReference type="NCBI Taxonomy" id="33524"/>
    <lineage>
        <taxon>Eukaryota</taxon>
        <taxon>Metazoa</taxon>
        <taxon>Chordata</taxon>
        <taxon>Craniata</taxon>
        <taxon>Vertebrata</taxon>
        <taxon>Euteleostomi</taxon>
        <taxon>Actinopterygii</taxon>
        <taxon>Neopterygii</taxon>
        <taxon>Teleostei</taxon>
        <taxon>Neoteleostei</taxon>
        <taxon>Acanthomorphata</taxon>
        <taxon>Ovalentaria</taxon>
        <taxon>Atherinomorphae</taxon>
        <taxon>Cyprinodontiformes</taxon>
        <taxon>Goodeidae</taxon>
        <taxon>Ilyodon</taxon>
    </lineage>
</organism>
<proteinExistence type="predicted"/>
<protein>
    <submittedName>
        <fullName evidence="1">Uncharacterized protein</fullName>
    </submittedName>
</protein>
<dbReference type="Proteomes" id="UP001482620">
    <property type="component" value="Unassembled WGS sequence"/>
</dbReference>
<dbReference type="EMBL" id="JAHRIQ010082293">
    <property type="protein sequence ID" value="MEQ2247941.1"/>
    <property type="molecule type" value="Genomic_DNA"/>
</dbReference>
<evidence type="ECO:0000313" key="2">
    <source>
        <dbReference type="Proteomes" id="UP001482620"/>
    </source>
</evidence>
<reference evidence="1 2" key="1">
    <citation type="submission" date="2021-06" db="EMBL/GenBank/DDBJ databases">
        <authorList>
            <person name="Palmer J.M."/>
        </authorList>
    </citation>
    <scope>NUCLEOTIDE SEQUENCE [LARGE SCALE GENOMIC DNA]</scope>
    <source>
        <strain evidence="2">if_2019</strain>
        <tissue evidence="1">Muscle</tissue>
    </source>
</reference>
<accession>A0ABV0UUP4</accession>
<sequence length="114" mass="13093">MLGFPATSVAASLRKLKEEFYHLWMTTRSAEELLCFDGSLVRAAGSGFICSSVHRKAPAKTEKRNLKCLRDYPFKLHLYIKKKKSDAISFFLVVGAVQWLIKWRSLVFEVFCTK</sequence>
<evidence type="ECO:0000313" key="1">
    <source>
        <dbReference type="EMBL" id="MEQ2247941.1"/>
    </source>
</evidence>
<comment type="caution">
    <text evidence="1">The sequence shown here is derived from an EMBL/GenBank/DDBJ whole genome shotgun (WGS) entry which is preliminary data.</text>
</comment>
<keyword evidence="2" id="KW-1185">Reference proteome</keyword>